<dbReference type="EMBL" id="PVLF01000006">
    <property type="protein sequence ID" value="PRH82618.1"/>
    <property type="molecule type" value="Genomic_DNA"/>
</dbReference>
<dbReference type="Pfam" id="PF13362">
    <property type="entry name" value="Toprim_3"/>
    <property type="match status" value="1"/>
</dbReference>
<dbReference type="InterPro" id="IPR045455">
    <property type="entry name" value="NrS-1_pol-like_helicase"/>
</dbReference>
<dbReference type="OrthoDB" id="110640at2"/>
<proteinExistence type="predicted"/>
<accession>A0A2P6M9I7</accession>
<evidence type="ECO:0000259" key="2">
    <source>
        <dbReference type="Pfam" id="PF19263"/>
    </source>
</evidence>
<organism evidence="3 4">
    <name type="scientific">Arenimonas caeni</name>
    <dbReference type="NCBI Taxonomy" id="2058085"/>
    <lineage>
        <taxon>Bacteria</taxon>
        <taxon>Pseudomonadati</taxon>
        <taxon>Pseudomonadota</taxon>
        <taxon>Gammaproteobacteria</taxon>
        <taxon>Lysobacterales</taxon>
        <taxon>Lysobacteraceae</taxon>
        <taxon>Arenimonas</taxon>
    </lineage>
</organism>
<dbReference type="InterPro" id="IPR006171">
    <property type="entry name" value="TOPRIM_dom"/>
</dbReference>
<dbReference type="InterPro" id="IPR034154">
    <property type="entry name" value="TOPRIM_DnaG/twinkle"/>
</dbReference>
<evidence type="ECO:0000313" key="4">
    <source>
        <dbReference type="Proteomes" id="UP000241736"/>
    </source>
</evidence>
<dbReference type="AlphaFoldDB" id="A0A2P6M9I7"/>
<feature type="domain" description="NrS-1 polymerase-like helicase" evidence="2">
    <location>
        <begin position="512"/>
        <end position="619"/>
    </location>
</feature>
<sequence>MASNYDDVLSQLQAAGLQVTSLEVGRMRRCRVEGDREKRGWYILHELPLSGGDLVLVGSYGVWRGADNGAQKIDLRKRDAAFSAEQRDSLKRRLAADRRRADQERKQLAERAAQRATAAWAKLSEEGDSEYLAAKGVQGFGLRYSGKGAAVVPMLDAQGQIHGLQLLRSAKQASADQRPAKEYWPAGAVKQGHFHQIGAPQWIVLIAEGYATAASAHMATGYPVAVAFDAGNVPAVAAALRKRYRTARILILADDDELQKCQACKARLVLAEHPETCPSCGQEHRAANAGVAAASAAALEFGGAWLTPAFPDEEARRRRFLERGIKATDFNDLHAAAGLHLVRTQIENRIAELGWKAPNRAPTSPPDGAGGGKLSPFLTTGELIERFPLIYAHGSSVFDRVEHVIMTVSDMRDACVNKYIHRAWQESPDRQIVRIREVGFDPTGRDPEITCNLYAGWPTTPKAGKCDRLLDLLRFMCSLDRDPNRLYEWVLRWIAYPIQHPGAKMKSTVVVHGPQGTGKNLLFETVMQIYGEYGDVLDQSAVEDKFNDWASRKLFMIADEVVARSDVYHIKNKLKSLITGDRIRINPKNLPAHWERNHVNLVFLSNEAMPVVLEEDDRRHCVIWTPEKKSADYYAEVLAEIRNGGVAALHDYLLHLDLGDFGPGTLPPETEAKSQLINLGLDSPIRFHDDLVTGNIHGLEAMPATTTGWYEAYRLWCSRHGYRPAPESKFVVGLIRQRNVVGGPRVRKRYQPGSKVLGPHSFLMLGSYQVPEGTSEALFLGECHSKFQQQLEDYREAK</sequence>
<dbReference type="Pfam" id="PF19263">
    <property type="entry name" value="DUF5906"/>
    <property type="match status" value="1"/>
</dbReference>
<feature type="domain" description="Toprim" evidence="1">
    <location>
        <begin position="204"/>
        <end position="286"/>
    </location>
</feature>
<gene>
    <name evidence="3" type="ORF">C6N40_06495</name>
</gene>
<dbReference type="InterPro" id="IPR027417">
    <property type="entry name" value="P-loop_NTPase"/>
</dbReference>
<name>A0A2P6M9I7_9GAMM</name>
<evidence type="ECO:0000259" key="1">
    <source>
        <dbReference type="Pfam" id="PF13362"/>
    </source>
</evidence>
<keyword evidence="4" id="KW-1185">Reference proteome</keyword>
<dbReference type="Proteomes" id="UP000241736">
    <property type="component" value="Unassembled WGS sequence"/>
</dbReference>
<protein>
    <submittedName>
        <fullName evidence="3">DNA primase</fullName>
    </submittedName>
</protein>
<dbReference type="CDD" id="cd01029">
    <property type="entry name" value="TOPRIM_primases"/>
    <property type="match status" value="1"/>
</dbReference>
<reference evidence="3 4" key="1">
    <citation type="submission" date="2018-03" db="EMBL/GenBank/DDBJ databases">
        <title>Arenimonas caeni sp. nov., isolated from activated sludge.</title>
        <authorList>
            <person name="Liu H."/>
        </authorList>
    </citation>
    <scope>NUCLEOTIDE SEQUENCE [LARGE SCALE GENOMIC DNA]</scope>
    <source>
        <strain evidence="4">z29</strain>
    </source>
</reference>
<dbReference type="SUPFAM" id="SSF52540">
    <property type="entry name" value="P-loop containing nucleoside triphosphate hydrolases"/>
    <property type="match status" value="1"/>
</dbReference>
<dbReference type="RefSeq" id="WP_106990195.1">
    <property type="nucleotide sequence ID" value="NZ_KZ679087.1"/>
</dbReference>
<evidence type="ECO:0000313" key="3">
    <source>
        <dbReference type="EMBL" id="PRH82618.1"/>
    </source>
</evidence>
<dbReference type="Gene3D" id="3.40.50.300">
    <property type="entry name" value="P-loop containing nucleotide triphosphate hydrolases"/>
    <property type="match status" value="1"/>
</dbReference>
<comment type="caution">
    <text evidence="3">The sequence shown here is derived from an EMBL/GenBank/DDBJ whole genome shotgun (WGS) entry which is preliminary data.</text>
</comment>